<dbReference type="PANTHER" id="PTHR43038:SF3">
    <property type="entry name" value="ABC TRANSPORTER G FAMILY MEMBER 20 ISOFORM X1"/>
    <property type="match status" value="1"/>
</dbReference>
<sequence>MRSGGQMRRVSLAVALLHEPEVLILDEPTVGMDPVLRAVIWEHLLHLSGHCDTTIILTTHYIEEAGQAHAVGTLHQSQRSLTPNLSCNLQFSFHIHL</sequence>
<dbReference type="EMBL" id="JARBHB010000005">
    <property type="protein sequence ID" value="KAJ8882924.1"/>
    <property type="molecule type" value="Genomic_DNA"/>
</dbReference>
<reference evidence="2 3" key="1">
    <citation type="submission" date="2023-02" db="EMBL/GenBank/DDBJ databases">
        <title>LHISI_Scaffold_Assembly.</title>
        <authorList>
            <person name="Stuart O.P."/>
            <person name="Cleave R."/>
            <person name="Magrath M.J.L."/>
            <person name="Mikheyev A.S."/>
        </authorList>
    </citation>
    <scope>NUCLEOTIDE SEQUENCE [LARGE SCALE GENOMIC DNA]</scope>
    <source>
        <strain evidence="2">Daus_M_001</strain>
        <tissue evidence="2">Leg muscle</tissue>
    </source>
</reference>
<feature type="domain" description="ABC transporter" evidence="1">
    <location>
        <begin position="3"/>
        <end position="29"/>
    </location>
</feature>
<evidence type="ECO:0000259" key="1">
    <source>
        <dbReference type="Pfam" id="PF00005"/>
    </source>
</evidence>
<dbReference type="InterPro" id="IPR027417">
    <property type="entry name" value="P-loop_NTPase"/>
</dbReference>
<evidence type="ECO:0000313" key="3">
    <source>
        <dbReference type="Proteomes" id="UP001159363"/>
    </source>
</evidence>
<dbReference type="InterPro" id="IPR003439">
    <property type="entry name" value="ABC_transporter-like_ATP-bd"/>
</dbReference>
<dbReference type="SUPFAM" id="SSF52540">
    <property type="entry name" value="P-loop containing nucleoside triphosphate hydrolases"/>
    <property type="match status" value="1"/>
</dbReference>
<dbReference type="PANTHER" id="PTHR43038">
    <property type="entry name" value="ATP-BINDING CASSETTE, SUB-FAMILY H, MEMBER 1"/>
    <property type="match status" value="1"/>
</dbReference>
<dbReference type="Pfam" id="PF00005">
    <property type="entry name" value="ABC_tran"/>
    <property type="match status" value="1"/>
</dbReference>
<organism evidence="2 3">
    <name type="scientific">Dryococelus australis</name>
    <dbReference type="NCBI Taxonomy" id="614101"/>
    <lineage>
        <taxon>Eukaryota</taxon>
        <taxon>Metazoa</taxon>
        <taxon>Ecdysozoa</taxon>
        <taxon>Arthropoda</taxon>
        <taxon>Hexapoda</taxon>
        <taxon>Insecta</taxon>
        <taxon>Pterygota</taxon>
        <taxon>Neoptera</taxon>
        <taxon>Polyneoptera</taxon>
        <taxon>Phasmatodea</taxon>
        <taxon>Verophasmatodea</taxon>
        <taxon>Anareolatae</taxon>
        <taxon>Phasmatidae</taxon>
        <taxon>Eurycanthinae</taxon>
        <taxon>Dryococelus</taxon>
    </lineage>
</organism>
<dbReference type="Proteomes" id="UP001159363">
    <property type="component" value="Chromosome 4"/>
</dbReference>
<dbReference type="Gene3D" id="3.40.50.300">
    <property type="entry name" value="P-loop containing nucleotide triphosphate hydrolases"/>
    <property type="match status" value="1"/>
</dbReference>
<accession>A0ABQ9HF84</accession>
<protein>
    <recommendedName>
        <fullName evidence="1">ABC transporter domain-containing protein</fullName>
    </recommendedName>
</protein>
<name>A0ABQ9HF84_9NEOP</name>
<keyword evidence="3" id="KW-1185">Reference proteome</keyword>
<gene>
    <name evidence="2" type="ORF">PR048_014763</name>
</gene>
<comment type="caution">
    <text evidence="2">The sequence shown here is derived from an EMBL/GenBank/DDBJ whole genome shotgun (WGS) entry which is preliminary data.</text>
</comment>
<proteinExistence type="predicted"/>
<evidence type="ECO:0000313" key="2">
    <source>
        <dbReference type="EMBL" id="KAJ8882924.1"/>
    </source>
</evidence>